<dbReference type="Gene3D" id="3.10.20.230">
    <property type="entry name" value="Doublecortin domain"/>
    <property type="match status" value="2"/>
</dbReference>
<dbReference type="PROSITE" id="PS50309">
    <property type="entry name" value="DC"/>
    <property type="match status" value="1"/>
</dbReference>
<evidence type="ECO:0000259" key="2">
    <source>
        <dbReference type="PROSITE" id="PS50309"/>
    </source>
</evidence>
<dbReference type="GeneID" id="25565448"/>
<dbReference type="PANTHER" id="PTHR46302:SF3">
    <property type="entry name" value="DOUBLECORTIN DOMAIN-CONTAINING PROTEIN 1"/>
    <property type="match status" value="1"/>
</dbReference>
<reference evidence="3 4" key="1">
    <citation type="submission" date="2010-05" db="EMBL/GenBank/DDBJ databases">
        <title>The Genome Sequence of Thecamonas trahens ATCC 50062.</title>
        <authorList>
            <consortium name="The Broad Institute Genome Sequencing Platform"/>
            <person name="Russ C."/>
            <person name="Cuomo C."/>
            <person name="Shea T."/>
            <person name="Young S.K."/>
            <person name="Zeng Q."/>
            <person name="Koehrsen M."/>
            <person name="Haas B."/>
            <person name="Borodovsky M."/>
            <person name="Guigo R."/>
            <person name="Alvarado L."/>
            <person name="Berlin A."/>
            <person name="Bochicchio J."/>
            <person name="Borenstein D."/>
            <person name="Chapman S."/>
            <person name="Chen Z."/>
            <person name="Freedman E."/>
            <person name="Gellesch M."/>
            <person name="Goldberg J."/>
            <person name="Griggs A."/>
            <person name="Gujja S."/>
            <person name="Heilman E."/>
            <person name="Heiman D."/>
            <person name="Hepburn T."/>
            <person name="Howarth C."/>
            <person name="Jen D."/>
            <person name="Larson L."/>
            <person name="Mehta T."/>
            <person name="Park D."/>
            <person name="Pearson M."/>
            <person name="Roberts A."/>
            <person name="Saif S."/>
            <person name="Shenoy N."/>
            <person name="Sisk P."/>
            <person name="Stolte C."/>
            <person name="Sykes S."/>
            <person name="Thomson T."/>
            <person name="Walk T."/>
            <person name="White J."/>
            <person name="Yandava C."/>
            <person name="Burger G."/>
            <person name="Gray M.W."/>
            <person name="Holland P.W.H."/>
            <person name="King N."/>
            <person name="Lang F.B.F."/>
            <person name="Roger A.J."/>
            <person name="Ruiz-Trillo I."/>
            <person name="Lander E."/>
            <person name="Nusbaum C."/>
        </authorList>
    </citation>
    <scope>NUCLEOTIDE SEQUENCE [LARGE SCALE GENOMIC DNA]</scope>
    <source>
        <strain evidence="3 4">ATCC 50062</strain>
    </source>
</reference>
<accession>A0A0L0DF34</accession>
<dbReference type="GO" id="GO:0008017">
    <property type="term" value="F:microtubule binding"/>
    <property type="evidence" value="ECO:0007669"/>
    <property type="project" value="InterPro"/>
</dbReference>
<dbReference type="Proteomes" id="UP000054408">
    <property type="component" value="Unassembled WGS sequence"/>
</dbReference>
<feature type="region of interest" description="Disordered" evidence="1">
    <location>
        <begin position="328"/>
        <end position="423"/>
    </location>
</feature>
<feature type="region of interest" description="Disordered" evidence="1">
    <location>
        <begin position="585"/>
        <end position="613"/>
    </location>
</feature>
<feature type="compositionally biased region" description="Basic and acidic residues" evidence="1">
    <location>
        <begin position="595"/>
        <end position="609"/>
    </location>
</feature>
<dbReference type="OrthoDB" id="9999986at2759"/>
<evidence type="ECO:0000256" key="1">
    <source>
        <dbReference type="SAM" id="MobiDB-lite"/>
    </source>
</evidence>
<dbReference type="InterPro" id="IPR003533">
    <property type="entry name" value="Doublecortin_dom"/>
</dbReference>
<proteinExistence type="predicted"/>
<feature type="domain" description="Doublecortin" evidence="2">
    <location>
        <begin position="78"/>
        <end position="123"/>
    </location>
</feature>
<dbReference type="InterPro" id="IPR043188">
    <property type="entry name" value="DCDC1"/>
</dbReference>
<keyword evidence="4" id="KW-1185">Reference proteome</keyword>
<name>A0A0L0DF34_THETB</name>
<dbReference type="RefSeq" id="XP_013757407.1">
    <property type="nucleotide sequence ID" value="XM_013901953.1"/>
</dbReference>
<protein>
    <recommendedName>
        <fullName evidence="2">Doublecortin domain-containing protein</fullName>
    </recommendedName>
</protein>
<feature type="compositionally biased region" description="Polar residues" evidence="1">
    <location>
        <begin position="359"/>
        <end position="369"/>
    </location>
</feature>
<dbReference type="AlphaFoldDB" id="A0A0L0DF34"/>
<evidence type="ECO:0000313" key="3">
    <source>
        <dbReference type="EMBL" id="KNC49928.1"/>
    </source>
</evidence>
<dbReference type="GO" id="GO:0030496">
    <property type="term" value="C:midbody"/>
    <property type="evidence" value="ECO:0007669"/>
    <property type="project" value="TreeGrafter"/>
</dbReference>
<dbReference type="SMART" id="SM00537">
    <property type="entry name" value="DCX"/>
    <property type="match status" value="1"/>
</dbReference>
<feature type="compositionally biased region" description="Low complexity" evidence="1">
    <location>
        <begin position="381"/>
        <end position="404"/>
    </location>
</feature>
<dbReference type="GO" id="GO:0035556">
    <property type="term" value="P:intracellular signal transduction"/>
    <property type="evidence" value="ECO:0007669"/>
    <property type="project" value="InterPro"/>
</dbReference>
<dbReference type="GO" id="GO:1902412">
    <property type="term" value="P:regulation of mitotic cytokinesis"/>
    <property type="evidence" value="ECO:0007669"/>
    <property type="project" value="InterPro"/>
</dbReference>
<organism evidence="3 4">
    <name type="scientific">Thecamonas trahens ATCC 50062</name>
    <dbReference type="NCBI Taxonomy" id="461836"/>
    <lineage>
        <taxon>Eukaryota</taxon>
        <taxon>Apusozoa</taxon>
        <taxon>Apusomonadida</taxon>
        <taxon>Apusomonadidae</taxon>
        <taxon>Thecamonas</taxon>
    </lineage>
</organism>
<dbReference type="EMBL" id="GL349458">
    <property type="protein sequence ID" value="KNC49928.1"/>
    <property type="molecule type" value="Genomic_DNA"/>
</dbReference>
<dbReference type="SUPFAM" id="SSF89837">
    <property type="entry name" value="Doublecortin (DC)"/>
    <property type="match status" value="3"/>
</dbReference>
<dbReference type="PANTHER" id="PTHR46302">
    <property type="entry name" value="DOUBLECORTIN DOMAIN-CONTAINING PROTEIN 1"/>
    <property type="match status" value="1"/>
</dbReference>
<evidence type="ECO:0000313" key="4">
    <source>
        <dbReference type="Proteomes" id="UP000054408"/>
    </source>
</evidence>
<dbReference type="Pfam" id="PF24478">
    <property type="entry name" value="DCX2_DCDC1"/>
    <property type="match status" value="2"/>
</dbReference>
<feature type="compositionally biased region" description="Basic and acidic residues" evidence="1">
    <location>
        <begin position="332"/>
        <end position="350"/>
    </location>
</feature>
<dbReference type="InterPro" id="IPR056415">
    <property type="entry name" value="DCX2_DCDC1"/>
</dbReference>
<gene>
    <name evidence="3" type="ORF">AMSG_06233</name>
</gene>
<sequence>MSRAYATAGLAKELKTLSKRQLRGLLGFSIWSFSGTLAWCFKSKMFTSPPPACVRLMVHANGRPGPAVPLAAPTLGNLLDDATRKLGLPSAARKLYDAQGREITKLDEVRTGADVYASCGEMFVDPKAPPESPMQRMSRLKLPPISQTLVSPKVTPHFEAYRNGAPHMGCVRISGATIPALLDDATSKLHLLSAARYIYDGDGFVVTDEHGSGVDLYASAKSKTVLDVGFGAKVYISCGEPFRDPRAKVADHKVHIRELPADSRLLPKQVKYAMVSRLGLALGLDNRPVRVIADSIKALKLEARTKFELAHPVRRIFTEDGTIVVDALPKTRSSDDHSSAPERDHGHEAVESEEATPVDASSTFVTQTEDAVASNDDDAASIKSANSSSSSSSSAAAAAGGAADMPTVPADADTADGAVASGGEEDRPEYVLFSELPNGVHLLVSMREQFEEQRSMEDIRELSADSRLVPEPVKRVFVLPNGENVMRRGIYVTGRKVYELLASCQARFHMQGRARKLYTSTGDIVVDSLEYGVEEPPQAKLIELAPVVRHVGSDIRVVPEPEARAPLTTTDAHRRGRRANAVHAARVAKQASPEAKGEKKARLAHDRPPKPNPYPVENCVELDSLANETVLWVSHGPKFSATTLGAAKDAREDIPPIPPHSRLLTKKAARVNVYKNGWYDSGKMIVASNLDELFARATEAHALHARARALYTLEGVQIRDMAALEPDMEVVVTTGEPMKARK</sequence>
<dbReference type="InterPro" id="IPR036572">
    <property type="entry name" value="Doublecortin_dom_sf"/>
</dbReference>